<accession>A0A914DTL1</accession>
<dbReference type="AlphaFoldDB" id="A0A914DTL1"/>
<evidence type="ECO:0000259" key="3">
    <source>
        <dbReference type="PROSITE" id="PS51114"/>
    </source>
</evidence>
<feature type="region of interest" description="Disordered" evidence="1">
    <location>
        <begin position="294"/>
        <end position="324"/>
    </location>
</feature>
<evidence type="ECO:0000259" key="2">
    <source>
        <dbReference type="PROSITE" id="PS50181"/>
    </source>
</evidence>
<sequence>MSSKKSKSKKTISKSKKTFISKPGISKQVLYRAQKMSLNLSDEKLPEFVHFEILLRLNTKELIKNCTLVFKKWNSVLTQPQFWIQKCEYDGRNEALPPVHLRQLPFNYKKICLKTPFGRNLIQAYPNQLKNTRNACRSDKDFGGDPRWIYQQKQGTSKEITIDLLEEGFDEFVLDQLRPTITISEYVAHRADCGARYHMEASLLTKKKEFFQNLPSEMVTRFETRKTFDQWESQKWFKIEHCFKKYPVGVRYILFESEGSDLQGWAGHYGSKMAKPSVVVHYEFNNMPDELKTDAEKHENPCSGIMDVEDRDGNAETSKNKKKL</sequence>
<dbReference type="InterPro" id="IPR008979">
    <property type="entry name" value="Galactose-bd-like_sf"/>
</dbReference>
<organism evidence="4 5">
    <name type="scientific">Acrobeloides nanus</name>
    <dbReference type="NCBI Taxonomy" id="290746"/>
    <lineage>
        <taxon>Eukaryota</taxon>
        <taxon>Metazoa</taxon>
        <taxon>Ecdysozoa</taxon>
        <taxon>Nematoda</taxon>
        <taxon>Chromadorea</taxon>
        <taxon>Rhabditida</taxon>
        <taxon>Tylenchina</taxon>
        <taxon>Cephalobomorpha</taxon>
        <taxon>Cephaloboidea</taxon>
        <taxon>Cephalobidae</taxon>
        <taxon>Acrobeloides</taxon>
    </lineage>
</organism>
<keyword evidence="4" id="KW-1185">Reference proteome</keyword>
<dbReference type="PROSITE" id="PS50181">
    <property type="entry name" value="FBOX"/>
    <property type="match status" value="1"/>
</dbReference>
<dbReference type="PANTHER" id="PTHR12125:SF5">
    <property type="entry name" value="F-BOX DOMAIN-CONTAINING PROTEIN"/>
    <property type="match status" value="1"/>
</dbReference>
<feature type="domain" description="FBA" evidence="3">
    <location>
        <begin position="93"/>
        <end position="282"/>
    </location>
</feature>
<evidence type="ECO:0000256" key="1">
    <source>
        <dbReference type="SAM" id="MobiDB-lite"/>
    </source>
</evidence>
<dbReference type="GO" id="GO:0005737">
    <property type="term" value="C:cytoplasm"/>
    <property type="evidence" value="ECO:0007669"/>
    <property type="project" value="TreeGrafter"/>
</dbReference>
<evidence type="ECO:0000313" key="4">
    <source>
        <dbReference type="Proteomes" id="UP000887540"/>
    </source>
</evidence>
<dbReference type="SUPFAM" id="SSF49785">
    <property type="entry name" value="Galactose-binding domain-like"/>
    <property type="match status" value="1"/>
</dbReference>
<dbReference type="WBParaSite" id="ACRNAN_scaffold3822.g14968.t1">
    <property type="protein sequence ID" value="ACRNAN_scaffold3822.g14968.t1"/>
    <property type="gene ID" value="ACRNAN_scaffold3822.g14968"/>
</dbReference>
<dbReference type="GO" id="GO:0031146">
    <property type="term" value="P:SCF-dependent proteasomal ubiquitin-dependent protein catabolic process"/>
    <property type="evidence" value="ECO:0007669"/>
    <property type="project" value="TreeGrafter"/>
</dbReference>
<dbReference type="SUPFAM" id="SSF81383">
    <property type="entry name" value="F-box domain"/>
    <property type="match status" value="1"/>
</dbReference>
<dbReference type="InterPro" id="IPR001810">
    <property type="entry name" value="F-box_dom"/>
</dbReference>
<proteinExistence type="predicted"/>
<name>A0A914DTL1_9BILA</name>
<dbReference type="Gene3D" id="2.60.120.260">
    <property type="entry name" value="Galactose-binding domain-like"/>
    <property type="match status" value="1"/>
</dbReference>
<feature type="domain" description="F-box" evidence="2">
    <location>
        <begin position="39"/>
        <end position="86"/>
    </location>
</feature>
<dbReference type="FunFam" id="2.60.120.260:FF:000012">
    <property type="entry name" value="F-box only protein 2"/>
    <property type="match status" value="1"/>
</dbReference>
<dbReference type="SMART" id="SM01198">
    <property type="entry name" value="FBA"/>
    <property type="match status" value="1"/>
</dbReference>
<dbReference type="GO" id="GO:0019005">
    <property type="term" value="C:SCF ubiquitin ligase complex"/>
    <property type="evidence" value="ECO:0007669"/>
    <property type="project" value="TreeGrafter"/>
</dbReference>
<protein>
    <submittedName>
        <fullName evidence="5">FBA domain-containing protein</fullName>
    </submittedName>
</protein>
<dbReference type="Pfam" id="PF00646">
    <property type="entry name" value="F-box"/>
    <property type="match status" value="1"/>
</dbReference>
<dbReference type="PROSITE" id="PS51114">
    <property type="entry name" value="FBA"/>
    <property type="match status" value="1"/>
</dbReference>
<evidence type="ECO:0000313" key="5">
    <source>
        <dbReference type="WBParaSite" id="ACRNAN_scaffold3822.g14968.t1"/>
    </source>
</evidence>
<dbReference type="PANTHER" id="PTHR12125">
    <property type="entry name" value="F-BOX ONLY PROTEIN 6-LIKE PROTEIN"/>
    <property type="match status" value="1"/>
</dbReference>
<dbReference type="InterPro" id="IPR039752">
    <property type="entry name" value="F-box_only"/>
</dbReference>
<dbReference type="Proteomes" id="UP000887540">
    <property type="component" value="Unplaced"/>
</dbReference>
<dbReference type="GO" id="GO:0036503">
    <property type="term" value="P:ERAD pathway"/>
    <property type="evidence" value="ECO:0007669"/>
    <property type="project" value="TreeGrafter"/>
</dbReference>
<dbReference type="GO" id="GO:0061630">
    <property type="term" value="F:ubiquitin protein ligase activity"/>
    <property type="evidence" value="ECO:0007669"/>
    <property type="project" value="TreeGrafter"/>
</dbReference>
<dbReference type="InterPro" id="IPR036047">
    <property type="entry name" value="F-box-like_dom_sf"/>
</dbReference>
<reference evidence="5" key="1">
    <citation type="submission" date="2022-11" db="UniProtKB">
        <authorList>
            <consortium name="WormBaseParasite"/>
        </authorList>
    </citation>
    <scope>IDENTIFICATION</scope>
</reference>
<dbReference type="Pfam" id="PF04300">
    <property type="entry name" value="FBA"/>
    <property type="match status" value="1"/>
</dbReference>
<dbReference type="GO" id="GO:0006516">
    <property type="term" value="P:glycoprotein catabolic process"/>
    <property type="evidence" value="ECO:0007669"/>
    <property type="project" value="TreeGrafter"/>
</dbReference>
<dbReference type="Gene3D" id="1.20.1280.50">
    <property type="match status" value="1"/>
</dbReference>
<dbReference type="InterPro" id="IPR007397">
    <property type="entry name" value="F-box-assoc_dom"/>
</dbReference>